<reference evidence="1 2" key="1">
    <citation type="journal article" date="2024" name="G3 (Bethesda)">
        <title>Genome assembly of Hibiscus sabdariffa L. provides insights into metabolisms of medicinal natural products.</title>
        <authorList>
            <person name="Kim T."/>
        </authorList>
    </citation>
    <scope>NUCLEOTIDE SEQUENCE [LARGE SCALE GENOMIC DNA]</scope>
    <source>
        <strain evidence="1">TK-2024</strain>
        <tissue evidence="1">Old leaves</tissue>
    </source>
</reference>
<dbReference type="InterPro" id="IPR052035">
    <property type="entry name" value="ZnF_BED_domain_contain"/>
</dbReference>
<dbReference type="InterPro" id="IPR012337">
    <property type="entry name" value="RNaseH-like_sf"/>
</dbReference>
<comment type="caution">
    <text evidence="1">The sequence shown here is derived from an EMBL/GenBank/DDBJ whole genome shotgun (WGS) entry which is preliminary data.</text>
</comment>
<proteinExistence type="predicted"/>
<dbReference type="PANTHER" id="PTHR46481:SF11">
    <property type="entry name" value="ZINC FINGER BED DOMAIN-CONTAINING PROTEIN RICESLEEPER 2-LIKE"/>
    <property type="match status" value="1"/>
</dbReference>
<dbReference type="EMBL" id="JBBPBN010000249">
    <property type="protein sequence ID" value="KAK8492419.1"/>
    <property type="molecule type" value="Genomic_DNA"/>
</dbReference>
<evidence type="ECO:0000313" key="2">
    <source>
        <dbReference type="Proteomes" id="UP001396334"/>
    </source>
</evidence>
<keyword evidence="2" id="KW-1185">Reference proteome</keyword>
<gene>
    <name evidence="1" type="ORF">V6N11_027778</name>
</gene>
<dbReference type="SUPFAM" id="SSF53098">
    <property type="entry name" value="Ribonuclease H-like"/>
    <property type="match status" value="1"/>
</dbReference>
<name>A0ABR2AHT0_9ROSI</name>
<dbReference type="Proteomes" id="UP001396334">
    <property type="component" value="Unassembled WGS sequence"/>
</dbReference>
<sequence>MFDMPSRNIVKEDILDMFEKENEKTLSKLEANEGRIAITTDMWTVDHQNRGYMAVTAHYIDDEWILQKCIIRFEYVTTPHTSDVIATCLMKCFLDWNIDRLDLDTLLLNEASTCVFVRTF</sequence>
<dbReference type="PANTHER" id="PTHR46481">
    <property type="entry name" value="ZINC FINGER BED DOMAIN-CONTAINING PROTEIN 4"/>
    <property type="match status" value="1"/>
</dbReference>
<organism evidence="1 2">
    <name type="scientific">Hibiscus sabdariffa</name>
    <name type="common">roselle</name>
    <dbReference type="NCBI Taxonomy" id="183260"/>
    <lineage>
        <taxon>Eukaryota</taxon>
        <taxon>Viridiplantae</taxon>
        <taxon>Streptophyta</taxon>
        <taxon>Embryophyta</taxon>
        <taxon>Tracheophyta</taxon>
        <taxon>Spermatophyta</taxon>
        <taxon>Magnoliopsida</taxon>
        <taxon>eudicotyledons</taxon>
        <taxon>Gunneridae</taxon>
        <taxon>Pentapetalae</taxon>
        <taxon>rosids</taxon>
        <taxon>malvids</taxon>
        <taxon>Malvales</taxon>
        <taxon>Malvaceae</taxon>
        <taxon>Malvoideae</taxon>
        <taxon>Hibiscus</taxon>
    </lineage>
</organism>
<protein>
    <submittedName>
        <fullName evidence="1">Uncharacterized protein</fullName>
    </submittedName>
</protein>
<accession>A0ABR2AHT0</accession>
<evidence type="ECO:0000313" key="1">
    <source>
        <dbReference type="EMBL" id="KAK8492419.1"/>
    </source>
</evidence>